<accession>A0A365H5Z3</accession>
<gene>
    <name evidence="1" type="ORF">DPM19_16010</name>
</gene>
<sequence length="208" mass="21159">MPDPGVLARSGADPAALTRAAASRHLLVTRSGPAGGAAHLIVARDDAAALAAATGGVLLDPALARFAEIPARVRPAIPLRAGSAAPAAVRAFVPGEWIRIMGTPAADGLALTTLGLTRLGAPELRVAGLPPYLGQAWARLLHTLAGLLVPALWRDPAALPGEFVLDGEPVGLRYADGALTPVPPPGFTGAEQSWRTHLATALFPAARS</sequence>
<proteinExistence type="predicted"/>
<dbReference type="Proteomes" id="UP000251891">
    <property type="component" value="Unassembled WGS sequence"/>
</dbReference>
<reference evidence="1 2" key="1">
    <citation type="submission" date="2018-06" db="EMBL/GenBank/DDBJ databases">
        <title>Actinomadura craniellae sp. nov. isolated from marine sponge Craniella sp.</title>
        <authorList>
            <person name="Li L."/>
            <person name="Xu Q.H."/>
            <person name="Lin H.W."/>
            <person name="Lu Y.H."/>
        </authorList>
    </citation>
    <scope>NUCLEOTIDE SEQUENCE [LARGE SCALE GENOMIC DNA]</scope>
    <source>
        <strain evidence="1 2">LHW63021</strain>
    </source>
</reference>
<comment type="caution">
    <text evidence="1">The sequence shown here is derived from an EMBL/GenBank/DDBJ whole genome shotgun (WGS) entry which is preliminary data.</text>
</comment>
<evidence type="ECO:0000313" key="1">
    <source>
        <dbReference type="EMBL" id="RAY14458.1"/>
    </source>
</evidence>
<evidence type="ECO:0000313" key="2">
    <source>
        <dbReference type="Proteomes" id="UP000251891"/>
    </source>
</evidence>
<organism evidence="1 2">
    <name type="scientific">Actinomadura craniellae</name>
    <dbReference type="NCBI Taxonomy" id="2231787"/>
    <lineage>
        <taxon>Bacteria</taxon>
        <taxon>Bacillati</taxon>
        <taxon>Actinomycetota</taxon>
        <taxon>Actinomycetes</taxon>
        <taxon>Streptosporangiales</taxon>
        <taxon>Thermomonosporaceae</taxon>
        <taxon>Actinomadura</taxon>
    </lineage>
</organism>
<dbReference type="AlphaFoldDB" id="A0A365H5Z3"/>
<keyword evidence="2" id="KW-1185">Reference proteome</keyword>
<protein>
    <submittedName>
        <fullName evidence="1">Uncharacterized protein</fullName>
    </submittedName>
</protein>
<name>A0A365H5Z3_9ACTN</name>
<dbReference type="EMBL" id="QLYX01000006">
    <property type="protein sequence ID" value="RAY14458.1"/>
    <property type="molecule type" value="Genomic_DNA"/>
</dbReference>